<feature type="domain" description="LpxI C-terminal" evidence="1">
    <location>
        <begin position="141"/>
        <end position="269"/>
    </location>
</feature>
<evidence type="ECO:0000259" key="2">
    <source>
        <dbReference type="Pfam" id="PF17930"/>
    </source>
</evidence>
<sequence>MNHDSAQPIGLIAGAGAIPVYFARKAKERGIPLISVSFTEAIGDTLKPYVEKNFCISPVKAGQIFKALEDTHVRDVLILGKVDKAMVFQPQMFDMVSLKIMMSLATNQDKTILVRIIEEVEKRGYTVLNQMDFMQELYPSAGVLTRTRPSKKALADIDTGFPIARYMADQEIGQTLVVKDGTVIAVEAVEGTDNAIARGCELSQGGCTVIKVSRTDQDYRFDSPGIGPKTIEQLIAGKAAVLALEAGRVMIIEQETVIDMADAAGLAIICVDPPDQADTPQPPESA</sequence>
<dbReference type="InterPro" id="IPR053174">
    <property type="entry name" value="LpxI"/>
</dbReference>
<dbReference type="PANTHER" id="PTHR39962">
    <property type="entry name" value="BLL4848 PROTEIN"/>
    <property type="match status" value="1"/>
</dbReference>
<evidence type="ECO:0000259" key="1">
    <source>
        <dbReference type="Pfam" id="PF06230"/>
    </source>
</evidence>
<protein>
    <submittedName>
        <fullName evidence="3">UDP-2,3-diacylglucosamine pyrophosphatase LpxI</fullName>
        <ecNumber evidence="3">3.6.1.54</ecNumber>
    </submittedName>
</protein>
<dbReference type="Proteomes" id="UP001157733">
    <property type="component" value="Chromosome"/>
</dbReference>
<keyword evidence="3" id="KW-0378">Hydrolase</keyword>
<keyword evidence="4" id="KW-1185">Reference proteome</keyword>
<name>A0ABM9HAP0_9BACT</name>
<accession>A0ABM9HAP0</accession>
<dbReference type="RefSeq" id="WP_282010143.1">
    <property type="nucleotide sequence ID" value="NZ_OX336137.1"/>
</dbReference>
<dbReference type="GO" id="GO:0016787">
    <property type="term" value="F:hydrolase activity"/>
    <property type="evidence" value="ECO:0007669"/>
    <property type="project" value="UniProtKB-KW"/>
</dbReference>
<dbReference type="Gene3D" id="3.40.50.20">
    <property type="match status" value="1"/>
</dbReference>
<organism evidence="3 4">
    <name type="scientific">Nitrospina watsonii</name>
    <dbReference type="NCBI Taxonomy" id="1323948"/>
    <lineage>
        <taxon>Bacteria</taxon>
        <taxon>Pseudomonadati</taxon>
        <taxon>Nitrospinota/Tectimicrobiota group</taxon>
        <taxon>Nitrospinota</taxon>
        <taxon>Nitrospinia</taxon>
        <taxon>Nitrospinales</taxon>
        <taxon>Nitrospinaceae</taxon>
        <taxon>Nitrospina</taxon>
    </lineage>
</organism>
<evidence type="ECO:0000313" key="3">
    <source>
        <dbReference type="EMBL" id="CAI2717185.1"/>
    </source>
</evidence>
<dbReference type="Gene3D" id="3.40.140.80">
    <property type="match status" value="1"/>
</dbReference>
<dbReference type="PANTHER" id="PTHR39962:SF1">
    <property type="entry name" value="LPXI FAMILY PROTEIN"/>
    <property type="match status" value="1"/>
</dbReference>
<dbReference type="EMBL" id="OX336137">
    <property type="protein sequence ID" value="CAI2717185.1"/>
    <property type="molecule type" value="Genomic_DNA"/>
</dbReference>
<reference evidence="3 4" key="1">
    <citation type="submission" date="2022-09" db="EMBL/GenBank/DDBJ databases">
        <authorList>
            <person name="Kop L."/>
        </authorList>
    </citation>
    <scope>NUCLEOTIDE SEQUENCE [LARGE SCALE GENOMIC DNA]</scope>
    <source>
        <strain evidence="3 4">347</strain>
    </source>
</reference>
<gene>
    <name evidence="3" type="ORF">NSPWAT_0326</name>
</gene>
<dbReference type="EC" id="3.6.1.54" evidence="3"/>
<dbReference type="Pfam" id="PF06230">
    <property type="entry name" value="LpxI_C"/>
    <property type="match status" value="1"/>
</dbReference>
<dbReference type="InterPro" id="IPR010415">
    <property type="entry name" value="LpxI_C"/>
</dbReference>
<feature type="domain" description="LpxI N-terminal" evidence="2">
    <location>
        <begin position="9"/>
        <end position="137"/>
    </location>
</feature>
<dbReference type="InterPro" id="IPR041255">
    <property type="entry name" value="LpxI_N"/>
</dbReference>
<proteinExistence type="predicted"/>
<evidence type="ECO:0000313" key="4">
    <source>
        <dbReference type="Proteomes" id="UP001157733"/>
    </source>
</evidence>
<dbReference type="InterPro" id="IPR043167">
    <property type="entry name" value="LpxI_C_sf"/>
</dbReference>
<dbReference type="Pfam" id="PF17930">
    <property type="entry name" value="LpxI_N"/>
    <property type="match status" value="1"/>
</dbReference>